<dbReference type="EMBL" id="AZHC01000004">
    <property type="protein sequence ID" value="OAA48706.1"/>
    <property type="molecule type" value="Genomic_DNA"/>
</dbReference>
<comment type="caution">
    <text evidence="2">The sequence shown here is derived from an EMBL/GenBank/DDBJ whole genome shotgun (WGS) entry which is preliminary data.</text>
</comment>
<dbReference type="Proteomes" id="UP000243498">
    <property type="component" value="Unassembled WGS sequence"/>
</dbReference>
<accession>A0A167I617</accession>
<keyword evidence="3" id="KW-1185">Reference proteome</keyword>
<evidence type="ECO:0000313" key="3">
    <source>
        <dbReference type="Proteomes" id="UP000243498"/>
    </source>
</evidence>
<proteinExistence type="predicted"/>
<name>A0A167I617_METRR</name>
<evidence type="ECO:0000256" key="1">
    <source>
        <dbReference type="SAM" id="MobiDB-lite"/>
    </source>
</evidence>
<feature type="region of interest" description="Disordered" evidence="1">
    <location>
        <begin position="1"/>
        <end position="22"/>
    </location>
</feature>
<gene>
    <name evidence="2" type="ORF">NOR_01956</name>
</gene>
<dbReference type="AlphaFoldDB" id="A0A167I617"/>
<protein>
    <submittedName>
        <fullName evidence="2">Uncharacterized protein</fullName>
    </submittedName>
</protein>
<evidence type="ECO:0000313" key="2">
    <source>
        <dbReference type="EMBL" id="OAA48706.1"/>
    </source>
</evidence>
<sequence length="178" mass="19616">MCRDNKSSKTSSDASGPPIRPGHDAEGLCLAWEVEYQARSRRMAELQTEHARLMSLYDFLHNEDWQDALAMMNRLRAGRTTSPRVSRVLAGTVAPVGDVLESRQRRANANDNAMSPTPGDSSAIMSLLSGWLLRRKRVVVSHGLSLVSVVSKTDEVIQEKRFGGLSSGQGFPSHKILQ</sequence>
<reference evidence="2 3" key="1">
    <citation type="journal article" date="2016" name="Genome Biol. Evol.">
        <title>Divergent and convergent evolution of fungal pathogenicity.</title>
        <authorList>
            <person name="Shang Y."/>
            <person name="Xiao G."/>
            <person name="Zheng P."/>
            <person name="Cen K."/>
            <person name="Zhan S."/>
            <person name="Wang C."/>
        </authorList>
    </citation>
    <scope>NUCLEOTIDE SEQUENCE [LARGE SCALE GENOMIC DNA]</scope>
    <source>
        <strain evidence="2 3">RCEF 4871</strain>
    </source>
</reference>
<organism evidence="2 3">
    <name type="scientific">Metarhizium rileyi (strain RCEF 4871)</name>
    <name type="common">Nomuraea rileyi</name>
    <dbReference type="NCBI Taxonomy" id="1649241"/>
    <lineage>
        <taxon>Eukaryota</taxon>
        <taxon>Fungi</taxon>
        <taxon>Dikarya</taxon>
        <taxon>Ascomycota</taxon>
        <taxon>Pezizomycotina</taxon>
        <taxon>Sordariomycetes</taxon>
        <taxon>Hypocreomycetidae</taxon>
        <taxon>Hypocreales</taxon>
        <taxon>Clavicipitaceae</taxon>
        <taxon>Metarhizium</taxon>
    </lineage>
</organism>